<name>A0A6P2DI50_9BACT</name>
<evidence type="ECO:0000313" key="2">
    <source>
        <dbReference type="EMBL" id="VTS01696.1"/>
    </source>
</evidence>
<dbReference type="RefSeq" id="WP_162672528.1">
    <property type="nucleotide sequence ID" value="NZ_LR593886.1"/>
</dbReference>
<evidence type="ECO:0000256" key="1">
    <source>
        <dbReference type="SAM" id="MobiDB-lite"/>
    </source>
</evidence>
<protein>
    <submittedName>
        <fullName evidence="2">Uncharacterized protein</fullName>
    </submittedName>
</protein>
<dbReference type="EMBL" id="LR593886">
    <property type="protein sequence ID" value="VTS01696.1"/>
    <property type="molecule type" value="Genomic_DNA"/>
</dbReference>
<feature type="region of interest" description="Disordered" evidence="1">
    <location>
        <begin position="1"/>
        <end position="33"/>
    </location>
</feature>
<dbReference type="Proteomes" id="UP000464178">
    <property type="component" value="Chromosome"/>
</dbReference>
<dbReference type="KEGG" id="gms:SOIL9_77630"/>
<accession>A0A6P2DI50</accession>
<keyword evidence="3" id="KW-1185">Reference proteome</keyword>
<gene>
    <name evidence="2" type="ORF">SOIL9_77630</name>
</gene>
<sequence length="78" mass="7750">MADPTDLTDTIAAEAQLPASSTSDGQSATGQPLDKLVAADKHLGTKAALSGTNAKGGPRSGWRGLRAARPLLPGGGPE</sequence>
<evidence type="ECO:0000313" key="3">
    <source>
        <dbReference type="Proteomes" id="UP000464178"/>
    </source>
</evidence>
<dbReference type="AlphaFoldDB" id="A0A6P2DI50"/>
<reference evidence="2 3" key="1">
    <citation type="submission" date="2019-05" db="EMBL/GenBank/DDBJ databases">
        <authorList>
            <consortium name="Science for Life Laboratories"/>
        </authorList>
    </citation>
    <scope>NUCLEOTIDE SEQUENCE [LARGE SCALE GENOMIC DNA]</scope>
    <source>
        <strain evidence="2">Soil9</strain>
    </source>
</reference>
<proteinExistence type="predicted"/>
<organism evidence="2 3">
    <name type="scientific">Gemmata massiliana</name>
    <dbReference type="NCBI Taxonomy" id="1210884"/>
    <lineage>
        <taxon>Bacteria</taxon>
        <taxon>Pseudomonadati</taxon>
        <taxon>Planctomycetota</taxon>
        <taxon>Planctomycetia</taxon>
        <taxon>Gemmatales</taxon>
        <taxon>Gemmataceae</taxon>
        <taxon>Gemmata</taxon>
    </lineage>
</organism>
<feature type="region of interest" description="Disordered" evidence="1">
    <location>
        <begin position="47"/>
        <end position="78"/>
    </location>
</feature>
<feature type="compositionally biased region" description="Polar residues" evidence="1">
    <location>
        <begin position="18"/>
        <end position="30"/>
    </location>
</feature>